<dbReference type="AlphaFoldDB" id="A0A2S0N9M7"/>
<organism evidence="1 2">
    <name type="scientific">Phreatobacter cathodiphilus</name>
    <dbReference type="NCBI Taxonomy" id="1868589"/>
    <lineage>
        <taxon>Bacteria</taxon>
        <taxon>Pseudomonadati</taxon>
        <taxon>Pseudomonadota</taxon>
        <taxon>Alphaproteobacteria</taxon>
        <taxon>Hyphomicrobiales</taxon>
        <taxon>Phreatobacteraceae</taxon>
        <taxon>Phreatobacter</taxon>
    </lineage>
</organism>
<keyword evidence="2" id="KW-1185">Reference proteome</keyword>
<dbReference type="Gene3D" id="2.40.128.90">
    <property type="entry name" value="OMPT-like"/>
    <property type="match status" value="1"/>
</dbReference>
<dbReference type="EMBL" id="CP027668">
    <property type="protein sequence ID" value="AVO44707.1"/>
    <property type="molecule type" value="Genomic_DNA"/>
</dbReference>
<dbReference type="SUPFAM" id="SSF69917">
    <property type="entry name" value="OMPT-like"/>
    <property type="match status" value="1"/>
</dbReference>
<dbReference type="InterPro" id="IPR053724">
    <property type="entry name" value="OMP_A26_sf"/>
</dbReference>
<proteinExistence type="predicted"/>
<accession>A0A2S0N9M7</accession>
<reference evidence="1 2" key="1">
    <citation type="submission" date="2018-03" db="EMBL/GenBank/DDBJ databases">
        <title>Genome sequencing of Phreatobacter sp.</title>
        <authorList>
            <person name="Kim S.-J."/>
            <person name="Heo J."/>
            <person name="Kwon S.-W."/>
        </authorList>
    </citation>
    <scope>NUCLEOTIDE SEQUENCE [LARGE SCALE GENOMIC DNA]</scope>
    <source>
        <strain evidence="1 2">S-12</strain>
    </source>
</reference>
<dbReference type="GO" id="GO:0004190">
    <property type="term" value="F:aspartic-type endopeptidase activity"/>
    <property type="evidence" value="ECO:0007669"/>
    <property type="project" value="InterPro"/>
</dbReference>
<dbReference type="Proteomes" id="UP000237889">
    <property type="component" value="Chromosome"/>
</dbReference>
<evidence type="ECO:0000313" key="2">
    <source>
        <dbReference type="Proteomes" id="UP000237889"/>
    </source>
</evidence>
<evidence type="ECO:0008006" key="3">
    <source>
        <dbReference type="Google" id="ProtNLM"/>
    </source>
</evidence>
<sequence>MTAAATHAAAVDLPPPATGWQAEFGSRVFFSGGRLQKDLYDPDIRRQMNSRLTYGGTAATTGELFGRLDAPSGWFVKGYAGIGTHGGGLLTDEDYPPDTVPYSKTHSNLRSGKIDYGSLDLGFTVWRSESVRIGAFAGIHHFKEKYNGYGCLQVSGGNFCNVTIPSSVLTLSETSRWTSLRIGVVGDVALTERLKLTAEAAALPYSRLDAFDNHWMRPDINPMAESGQGYGFQVEASLTYRLTDALSLGAGGRYWYHATTGAKTRFPGETNASHLDFRSERWGAFLQASYRTAF</sequence>
<name>A0A2S0N9M7_9HYPH</name>
<evidence type="ECO:0000313" key="1">
    <source>
        <dbReference type="EMBL" id="AVO44707.1"/>
    </source>
</evidence>
<dbReference type="KEGG" id="phr:C6569_06330"/>
<dbReference type="InterPro" id="IPR020080">
    <property type="entry name" value="OM_adhesin/peptidase_omptin"/>
</dbReference>
<gene>
    <name evidence="1" type="ORF">C6569_06330</name>
</gene>
<protein>
    <recommendedName>
        <fullName evidence="3">Outer membrane protein beta-barrel domain-containing protein</fullName>
    </recommendedName>
</protein>